<dbReference type="PROSITE" id="PS51192">
    <property type="entry name" value="HELICASE_ATP_BIND_1"/>
    <property type="match status" value="1"/>
</dbReference>
<evidence type="ECO:0000256" key="5">
    <source>
        <dbReference type="PROSITE-ProRule" id="PRU00175"/>
    </source>
</evidence>
<dbReference type="PROSITE" id="PS51194">
    <property type="entry name" value="HELICASE_CTER"/>
    <property type="match status" value="1"/>
</dbReference>
<dbReference type="PROSITE" id="PS50089">
    <property type="entry name" value="ZF_RING_2"/>
    <property type="match status" value="1"/>
</dbReference>
<evidence type="ECO:0000256" key="1">
    <source>
        <dbReference type="ARBA" id="ARBA00022741"/>
    </source>
</evidence>
<dbReference type="GO" id="GO:0005634">
    <property type="term" value="C:nucleus"/>
    <property type="evidence" value="ECO:0007669"/>
    <property type="project" value="TreeGrafter"/>
</dbReference>
<dbReference type="InterPro" id="IPR038718">
    <property type="entry name" value="SNF2-like_sf"/>
</dbReference>
<dbReference type="InterPro" id="IPR001841">
    <property type="entry name" value="Znf_RING"/>
</dbReference>
<dbReference type="InterPro" id="IPR000330">
    <property type="entry name" value="SNF2_N"/>
</dbReference>
<dbReference type="GO" id="GO:0004386">
    <property type="term" value="F:helicase activity"/>
    <property type="evidence" value="ECO:0007669"/>
    <property type="project" value="UniProtKB-KW"/>
</dbReference>
<reference evidence="9" key="1">
    <citation type="submission" date="2015-04" db="EMBL/GenBank/DDBJ databases">
        <title>The genome sequence of the plant pathogenic Rhizarian Plasmodiophora brassicae reveals insights in its biotrophic life cycle and the origin of chitin synthesis.</title>
        <authorList>
            <person name="Schwelm A."/>
            <person name="Fogelqvist J."/>
            <person name="Knaust A."/>
            <person name="Julke S."/>
            <person name="Lilja T."/>
            <person name="Dhandapani V."/>
            <person name="Bonilla-Rosso G."/>
            <person name="Karlsson M."/>
            <person name="Shevchenko A."/>
            <person name="Choi S.R."/>
            <person name="Kim H.G."/>
            <person name="Park J.Y."/>
            <person name="Lim Y.P."/>
            <person name="Ludwig-Muller J."/>
            <person name="Dixelius C."/>
        </authorList>
    </citation>
    <scope>NUCLEOTIDE SEQUENCE</scope>
    <source>
        <tissue evidence="9">Potato root galls</tissue>
    </source>
</reference>
<feature type="domain" description="Helicase C-terminal" evidence="8">
    <location>
        <begin position="563"/>
        <end position="715"/>
    </location>
</feature>
<dbReference type="EMBL" id="HACM01010089">
    <property type="protein sequence ID" value="CRZ10531.1"/>
    <property type="molecule type" value="Transcribed_RNA"/>
</dbReference>
<dbReference type="GO" id="GO:0008270">
    <property type="term" value="F:zinc ion binding"/>
    <property type="evidence" value="ECO:0007669"/>
    <property type="project" value="UniProtKB-KW"/>
</dbReference>
<name>A0A0H5R9R0_9EUKA</name>
<dbReference type="AlphaFoldDB" id="A0A0H5R9R0"/>
<evidence type="ECO:0000256" key="2">
    <source>
        <dbReference type="ARBA" id="ARBA00022801"/>
    </source>
</evidence>
<dbReference type="Gene3D" id="3.40.50.300">
    <property type="entry name" value="P-loop containing nucleotide triphosphate hydrolases"/>
    <property type="match status" value="1"/>
</dbReference>
<dbReference type="SUPFAM" id="SSF52540">
    <property type="entry name" value="P-loop containing nucleoside triphosphate hydrolases"/>
    <property type="match status" value="2"/>
</dbReference>
<dbReference type="GO" id="GO:0005524">
    <property type="term" value="F:ATP binding"/>
    <property type="evidence" value="ECO:0007669"/>
    <property type="project" value="UniProtKB-KW"/>
</dbReference>
<dbReference type="Gene3D" id="3.30.40.10">
    <property type="entry name" value="Zinc/RING finger domain, C3HC4 (zinc finger)"/>
    <property type="match status" value="1"/>
</dbReference>
<dbReference type="Pfam" id="PF00176">
    <property type="entry name" value="SNF2-rel_dom"/>
    <property type="match status" value="1"/>
</dbReference>
<organism evidence="9">
    <name type="scientific">Spongospora subterranea</name>
    <dbReference type="NCBI Taxonomy" id="70186"/>
    <lineage>
        <taxon>Eukaryota</taxon>
        <taxon>Sar</taxon>
        <taxon>Rhizaria</taxon>
        <taxon>Endomyxa</taxon>
        <taxon>Phytomyxea</taxon>
        <taxon>Plasmodiophorida</taxon>
        <taxon>Plasmodiophoridae</taxon>
        <taxon>Spongospora</taxon>
    </lineage>
</organism>
<dbReference type="InterPro" id="IPR049730">
    <property type="entry name" value="SNF2/RAD54-like_C"/>
</dbReference>
<feature type="domain" description="Helicase ATP-binding" evidence="7">
    <location>
        <begin position="146"/>
        <end position="316"/>
    </location>
</feature>
<sequence length="740" mass="83872">MPNEQWTCLCSCENDADATVCEICEEPRPSQVLPDQPASVGWNCMLCNKLNSFHLRYCSCTISGYDNGSVIDFRLHAAKKMKTSSQDDSHSSEEYDSDVIICDESIEHAFTSYENAMDLVPIPAPRLLHVDLYEHQSTGLDFLIKSEINPKYRGSILADDMGLGKTVQSIALICARPASHDDLQHCVKTTLIICPVALADQWKEELDNFCPRLRSKIFHGPNRNEDLKLTVDRFDCVITTYPVIQSESRYAKKSLLLNTFWFRVILDEAHVIKNHLTICAKSIYELKAMYRLCLTGTPVQNSMKDLGSLFRFLNIKPWCLPKYFNKIEREIKNFQRNNNEKGAARKWAPVAFLLRSLLLRRKKTNILKNLPEKTVSTLIEEFSPEELEIYAAVEAQSIVKFNKMLKENTIIQNQCTLLVMLLRLRQCCCHPHLLPASETSALKLTTSSQESPKLSQVALKRVSLIEDGQLASQECGICLDAALPSPVVASCCGQVSCDDCFKHAIETSHSCPFCRAEQEEVLLVPLLVVANLLNRSSEMNDVLELHELTTKASNIVCSTKMNKLIKLLSETRDEDPSDKTIVFSQFTSFLDLITPHLLEHKFKILRYDGTLNRAQKTIVLKKFREDTSCTVLLASLKCASLGLNLVCARRVILLDVWWNPAVEDQAFDRVHRLGQKRHVYITRITIANSIEQRIIELQESKRKLAQAVLGEGEFKVPAQVRLTIADFKKLFTSSLQSMPH</sequence>
<dbReference type="SMART" id="SM00487">
    <property type="entry name" value="DEXDc"/>
    <property type="match status" value="1"/>
</dbReference>
<dbReference type="PANTHER" id="PTHR45626:SF16">
    <property type="entry name" value="ATP-DEPENDENT HELICASE ULS1"/>
    <property type="match status" value="1"/>
</dbReference>
<evidence type="ECO:0000259" key="7">
    <source>
        <dbReference type="PROSITE" id="PS51192"/>
    </source>
</evidence>
<dbReference type="GO" id="GO:0000724">
    <property type="term" value="P:double-strand break repair via homologous recombination"/>
    <property type="evidence" value="ECO:0007669"/>
    <property type="project" value="TreeGrafter"/>
</dbReference>
<keyword evidence="5" id="KW-0863">Zinc-finger</keyword>
<dbReference type="InterPro" id="IPR050628">
    <property type="entry name" value="SNF2_RAD54_helicase_TF"/>
</dbReference>
<protein>
    <recommendedName>
        <fullName evidence="10">RanBP-type and C3HC4-type zinc finger-containing protein 1</fullName>
    </recommendedName>
</protein>
<evidence type="ECO:0008006" key="10">
    <source>
        <dbReference type="Google" id="ProtNLM"/>
    </source>
</evidence>
<keyword evidence="2" id="KW-0378">Hydrolase</keyword>
<accession>A0A0H5R9R0</accession>
<dbReference type="GO" id="GO:0016787">
    <property type="term" value="F:hydrolase activity"/>
    <property type="evidence" value="ECO:0007669"/>
    <property type="project" value="UniProtKB-KW"/>
</dbReference>
<dbReference type="Pfam" id="PF00271">
    <property type="entry name" value="Helicase_C"/>
    <property type="match status" value="1"/>
</dbReference>
<dbReference type="GO" id="GO:0005737">
    <property type="term" value="C:cytoplasm"/>
    <property type="evidence" value="ECO:0007669"/>
    <property type="project" value="TreeGrafter"/>
</dbReference>
<proteinExistence type="predicted"/>
<keyword evidence="4" id="KW-0067">ATP-binding</keyword>
<dbReference type="InterPro" id="IPR001650">
    <property type="entry name" value="Helicase_C-like"/>
</dbReference>
<keyword evidence="5" id="KW-0479">Metal-binding</keyword>
<evidence type="ECO:0000313" key="9">
    <source>
        <dbReference type="EMBL" id="CRZ10531.1"/>
    </source>
</evidence>
<dbReference type="InterPro" id="IPR013083">
    <property type="entry name" value="Znf_RING/FYVE/PHD"/>
</dbReference>
<evidence type="ECO:0000259" key="6">
    <source>
        <dbReference type="PROSITE" id="PS50089"/>
    </source>
</evidence>
<dbReference type="InterPro" id="IPR014001">
    <property type="entry name" value="Helicase_ATP-bd"/>
</dbReference>
<feature type="domain" description="RING-type" evidence="6">
    <location>
        <begin position="475"/>
        <end position="515"/>
    </location>
</feature>
<evidence type="ECO:0000256" key="3">
    <source>
        <dbReference type="ARBA" id="ARBA00022806"/>
    </source>
</evidence>
<dbReference type="Gene3D" id="3.40.50.10810">
    <property type="entry name" value="Tandem AAA-ATPase domain"/>
    <property type="match status" value="1"/>
</dbReference>
<dbReference type="SMART" id="SM00490">
    <property type="entry name" value="HELICc"/>
    <property type="match status" value="1"/>
</dbReference>
<keyword evidence="1" id="KW-0547">Nucleotide-binding</keyword>
<keyword evidence="3" id="KW-0347">Helicase</keyword>
<dbReference type="CDD" id="cd18793">
    <property type="entry name" value="SF2_C_SNF"/>
    <property type="match status" value="1"/>
</dbReference>
<dbReference type="GO" id="GO:0008094">
    <property type="term" value="F:ATP-dependent activity, acting on DNA"/>
    <property type="evidence" value="ECO:0007669"/>
    <property type="project" value="TreeGrafter"/>
</dbReference>
<dbReference type="CDD" id="cd18008">
    <property type="entry name" value="DEXDc_SHPRH-like"/>
    <property type="match status" value="1"/>
</dbReference>
<dbReference type="SUPFAM" id="SSF57850">
    <property type="entry name" value="RING/U-box"/>
    <property type="match status" value="1"/>
</dbReference>
<dbReference type="InterPro" id="IPR027417">
    <property type="entry name" value="P-loop_NTPase"/>
</dbReference>
<dbReference type="PANTHER" id="PTHR45626">
    <property type="entry name" value="TRANSCRIPTION TERMINATION FACTOR 2-RELATED"/>
    <property type="match status" value="1"/>
</dbReference>
<evidence type="ECO:0000259" key="8">
    <source>
        <dbReference type="PROSITE" id="PS51194"/>
    </source>
</evidence>
<keyword evidence="5" id="KW-0862">Zinc</keyword>
<evidence type="ECO:0000256" key="4">
    <source>
        <dbReference type="ARBA" id="ARBA00022840"/>
    </source>
</evidence>